<reference evidence="1 2" key="1">
    <citation type="submission" date="2016-10" db="EMBL/GenBank/DDBJ databases">
        <authorList>
            <person name="de Groot N.N."/>
        </authorList>
    </citation>
    <scope>NUCLEOTIDE SEQUENCE [LARGE SCALE GENOMIC DNA]</scope>
    <source>
        <strain evidence="1 2">CGMCC 1.5070</strain>
    </source>
</reference>
<name>A0A1H8DLW5_9FIRM</name>
<dbReference type="Proteomes" id="UP000199158">
    <property type="component" value="Unassembled WGS sequence"/>
</dbReference>
<protein>
    <submittedName>
        <fullName evidence="1">Uncharacterized protein</fullName>
    </submittedName>
</protein>
<sequence>MQGNIIFVDYELSSWKYQNDDYVPSKYLCYILGKKPLPSDSDIVIKSGHIMRDSISLKGMGSAFGGNWKPSPNKPQDERFLGKPREIKTTYDKKGNKFETKIGNDGRAIKERHYTDHNRPDKHTNPHDHEINWNSQRGNPLPGSPINYPNGAPKFKSWTGEQYMNNMIMSNSKYEDNFSTISEFKWCIDDGGEVEFIWNGKPYSITHPDGKISICQGDHYSEAVDVDKADELLDYLLGKDKLRDVITQVEVLYRTI</sequence>
<dbReference type="OrthoDB" id="9800801at2"/>
<dbReference type="EMBL" id="FOCG01000003">
    <property type="protein sequence ID" value="SEN07754.1"/>
    <property type="molecule type" value="Genomic_DNA"/>
</dbReference>
<evidence type="ECO:0000313" key="2">
    <source>
        <dbReference type="Proteomes" id="UP000199158"/>
    </source>
</evidence>
<accession>A0A1H8DLW5</accession>
<organism evidence="1 2">
    <name type="scientific">Hydrogenoanaerobacterium saccharovorans</name>
    <dbReference type="NCBI Taxonomy" id="474960"/>
    <lineage>
        <taxon>Bacteria</taxon>
        <taxon>Bacillati</taxon>
        <taxon>Bacillota</taxon>
        <taxon>Clostridia</taxon>
        <taxon>Eubacteriales</taxon>
        <taxon>Oscillospiraceae</taxon>
        <taxon>Hydrogenoanaerobacterium</taxon>
    </lineage>
</organism>
<dbReference type="STRING" id="474960.SAMN05216180_2658"/>
<keyword evidence="2" id="KW-1185">Reference proteome</keyword>
<gene>
    <name evidence="1" type="ORF">SAMN05216180_2658</name>
</gene>
<dbReference type="RefSeq" id="WP_123811058.1">
    <property type="nucleotide sequence ID" value="NZ_FOCG01000003.1"/>
</dbReference>
<evidence type="ECO:0000313" key="1">
    <source>
        <dbReference type="EMBL" id="SEN07754.1"/>
    </source>
</evidence>
<proteinExistence type="predicted"/>
<dbReference type="AlphaFoldDB" id="A0A1H8DLW5"/>